<proteinExistence type="predicted"/>
<feature type="non-terminal residue" evidence="1">
    <location>
        <position position="90"/>
    </location>
</feature>
<organism evidence="1">
    <name type="scientific">Arion vulgaris</name>
    <dbReference type="NCBI Taxonomy" id="1028688"/>
    <lineage>
        <taxon>Eukaryota</taxon>
        <taxon>Metazoa</taxon>
        <taxon>Spiralia</taxon>
        <taxon>Lophotrochozoa</taxon>
        <taxon>Mollusca</taxon>
        <taxon>Gastropoda</taxon>
        <taxon>Heterobranchia</taxon>
        <taxon>Euthyneura</taxon>
        <taxon>Panpulmonata</taxon>
        <taxon>Eupulmonata</taxon>
        <taxon>Stylommatophora</taxon>
        <taxon>Helicina</taxon>
        <taxon>Arionoidea</taxon>
        <taxon>Arionidae</taxon>
        <taxon>Arion</taxon>
    </lineage>
</organism>
<accession>A0A0B6Z9U5</accession>
<evidence type="ECO:0000313" key="1">
    <source>
        <dbReference type="EMBL" id="CEK64721.1"/>
    </source>
</evidence>
<reference evidence="1" key="1">
    <citation type="submission" date="2014-12" db="EMBL/GenBank/DDBJ databases">
        <title>Insight into the proteome of Arion vulgaris.</title>
        <authorList>
            <person name="Aradska J."/>
            <person name="Bulat T."/>
            <person name="Smidak R."/>
            <person name="Sarate P."/>
            <person name="Gangsoo J."/>
            <person name="Sialana F."/>
            <person name="Bilban M."/>
            <person name="Lubec G."/>
        </authorList>
    </citation>
    <scope>NUCLEOTIDE SEQUENCE</scope>
    <source>
        <tissue evidence="1">Skin</tissue>
    </source>
</reference>
<dbReference type="EMBL" id="HACG01017856">
    <property type="protein sequence ID" value="CEK64721.1"/>
    <property type="molecule type" value="Transcribed_RNA"/>
</dbReference>
<dbReference type="AlphaFoldDB" id="A0A0B6Z9U5"/>
<name>A0A0B6Z9U5_9EUPU</name>
<protein>
    <submittedName>
        <fullName evidence="1">Uncharacterized protein</fullName>
    </submittedName>
</protein>
<sequence>MLPPPQARLSGCEPLVQRVKWIYCSRHAGVGGNEGEDRLAFVELILIYQEDYKNLDKTENNWIFFLKTFTSEGPVREGKNSNTATLWVLF</sequence>
<gene>
    <name evidence="1" type="primary">ORF52702</name>
</gene>